<evidence type="ECO:0000313" key="3">
    <source>
        <dbReference type="Proteomes" id="UP000292447"/>
    </source>
</evidence>
<dbReference type="SUPFAM" id="SSF52833">
    <property type="entry name" value="Thioredoxin-like"/>
    <property type="match status" value="1"/>
</dbReference>
<organism evidence="2 3">
    <name type="scientific">Metschnikowia aff. pulcherrima</name>
    <dbReference type="NCBI Taxonomy" id="2163413"/>
    <lineage>
        <taxon>Eukaryota</taxon>
        <taxon>Fungi</taxon>
        <taxon>Dikarya</taxon>
        <taxon>Ascomycota</taxon>
        <taxon>Saccharomycotina</taxon>
        <taxon>Pichiomycetes</taxon>
        <taxon>Metschnikowiaceae</taxon>
        <taxon>Metschnikowia</taxon>
    </lineage>
</organism>
<dbReference type="Gene3D" id="3.40.30.10">
    <property type="entry name" value="Glutaredoxin"/>
    <property type="match status" value="1"/>
</dbReference>
<proteinExistence type="predicted"/>
<dbReference type="STRING" id="2163413.A0A4P6XGB7"/>
<evidence type="ECO:0000259" key="1">
    <source>
        <dbReference type="Pfam" id="PF13462"/>
    </source>
</evidence>
<dbReference type="Proteomes" id="UP000292447">
    <property type="component" value="Chromosome I"/>
</dbReference>
<sequence length="220" mass="24952">MISPKYALSHYFFKPSENRFKAPNVVNLYLDYNCKFSAKLFLKLIKVIPQLEEKYPGKFQFVFVNIVQPWHPTSVLLHEYSLVAADVLRKNDPDSSNKQFWAISEAIFRNKETFFDTSTVSLSRNDIYKLISSVVLDEVQISAEDSEILDALEIQEETDPAKAANSGNAATIDLKYFTRYTRTVGVHVTPTVSVNGIFDNSVSSGLSEEELVKVFEAYAK</sequence>
<dbReference type="InterPro" id="IPR036249">
    <property type="entry name" value="Thioredoxin-like_sf"/>
</dbReference>
<dbReference type="InterPro" id="IPR012336">
    <property type="entry name" value="Thioredoxin-like_fold"/>
</dbReference>
<name>A0A4P6XGB7_9ASCO</name>
<dbReference type="EMBL" id="CP034456">
    <property type="protein sequence ID" value="QBM86357.1"/>
    <property type="molecule type" value="Genomic_DNA"/>
</dbReference>
<dbReference type="PANTHER" id="PTHR33875:SF2">
    <property type="entry name" value="ACR183CP"/>
    <property type="match status" value="1"/>
</dbReference>
<dbReference type="AlphaFoldDB" id="A0A4P6XGB7"/>
<reference evidence="3" key="1">
    <citation type="submission" date="2019-03" db="EMBL/GenBank/DDBJ databases">
        <title>Snf2 controls pulcherriminic acid biosynthesis and connects pigmentation and antifungal activity of the yeast Metschnikowia pulcherrima.</title>
        <authorList>
            <person name="Gore-Lloyd D."/>
            <person name="Sumann I."/>
            <person name="Brachmann A.O."/>
            <person name="Schneeberger K."/>
            <person name="Ortiz-Merino R.A."/>
            <person name="Moreno-Beltran M."/>
            <person name="Schlaefli M."/>
            <person name="Kirner P."/>
            <person name="Santos Kron A."/>
            <person name="Wolfe K.H."/>
            <person name="Piel J."/>
            <person name="Ahrens C.H."/>
            <person name="Henk D."/>
            <person name="Freimoser F.M."/>
        </authorList>
    </citation>
    <scope>NUCLEOTIDE SEQUENCE [LARGE SCALE GENOMIC DNA]</scope>
    <source>
        <strain evidence="3">APC 1.2</strain>
    </source>
</reference>
<dbReference type="PANTHER" id="PTHR33875">
    <property type="entry name" value="OS09G0542200 PROTEIN"/>
    <property type="match status" value="1"/>
</dbReference>
<accession>A0A4P6XGB7</accession>
<feature type="domain" description="Thioredoxin-like fold" evidence="1">
    <location>
        <begin position="21"/>
        <end position="197"/>
    </location>
</feature>
<keyword evidence="3" id="KW-1185">Reference proteome</keyword>
<dbReference type="Pfam" id="PF13462">
    <property type="entry name" value="Thioredoxin_4"/>
    <property type="match status" value="1"/>
</dbReference>
<protein>
    <submittedName>
        <fullName evidence="2">Thioredoxin</fullName>
    </submittedName>
</protein>
<evidence type="ECO:0000313" key="2">
    <source>
        <dbReference type="EMBL" id="QBM86357.1"/>
    </source>
</evidence>
<gene>
    <name evidence="2" type="primary">MPUL0A09940</name>
    <name evidence="2" type="ORF">METSCH_A09940</name>
</gene>